<keyword evidence="7" id="KW-1185">Reference proteome</keyword>
<dbReference type="KEGG" id="pmes:FX988_01221"/>
<proteinExistence type="predicted"/>
<evidence type="ECO:0000313" key="7">
    <source>
        <dbReference type="Proteomes" id="UP000464524"/>
    </source>
</evidence>
<dbReference type="Proteomes" id="UP000464524">
    <property type="component" value="Chromosome"/>
</dbReference>
<name>A0A857JG40_9ALTE</name>
<organism evidence="6 7">
    <name type="scientific">Paraglaciecola mesophila</name>
    <dbReference type="NCBI Taxonomy" id="197222"/>
    <lineage>
        <taxon>Bacteria</taxon>
        <taxon>Pseudomonadati</taxon>
        <taxon>Pseudomonadota</taxon>
        <taxon>Gammaproteobacteria</taxon>
        <taxon>Alteromonadales</taxon>
        <taxon>Alteromonadaceae</taxon>
        <taxon>Paraglaciecola</taxon>
    </lineage>
</organism>
<evidence type="ECO:0000259" key="5">
    <source>
        <dbReference type="PROSITE" id="PS50932"/>
    </source>
</evidence>
<protein>
    <submittedName>
        <fullName evidence="6">HTH-type transcriptional repressor PurR</fullName>
    </submittedName>
</protein>
<keyword evidence="1" id="KW-0678">Repressor</keyword>
<dbReference type="Pfam" id="PF00356">
    <property type="entry name" value="LacI"/>
    <property type="match status" value="1"/>
</dbReference>
<dbReference type="AlphaFoldDB" id="A0A857JG40"/>
<dbReference type="InterPro" id="IPR000843">
    <property type="entry name" value="HTH_LacI"/>
</dbReference>
<dbReference type="RefSeq" id="WP_160178791.1">
    <property type="nucleotide sequence ID" value="NZ_CP047656.1"/>
</dbReference>
<feature type="domain" description="HTH lacI-type" evidence="5">
    <location>
        <begin position="9"/>
        <end position="63"/>
    </location>
</feature>
<dbReference type="CDD" id="cd06267">
    <property type="entry name" value="PBP1_LacI_sugar_binding-like"/>
    <property type="match status" value="1"/>
</dbReference>
<evidence type="ECO:0000256" key="2">
    <source>
        <dbReference type="ARBA" id="ARBA00023015"/>
    </source>
</evidence>
<dbReference type="InterPro" id="IPR028082">
    <property type="entry name" value="Peripla_BP_I"/>
</dbReference>
<dbReference type="Gene3D" id="3.40.50.2300">
    <property type="match status" value="2"/>
</dbReference>
<dbReference type="GO" id="GO:0000976">
    <property type="term" value="F:transcription cis-regulatory region binding"/>
    <property type="evidence" value="ECO:0007669"/>
    <property type="project" value="TreeGrafter"/>
</dbReference>
<dbReference type="PANTHER" id="PTHR30146:SF148">
    <property type="entry name" value="HTH-TYPE TRANSCRIPTIONAL REPRESSOR PURR-RELATED"/>
    <property type="match status" value="1"/>
</dbReference>
<dbReference type="Pfam" id="PF13377">
    <property type="entry name" value="Peripla_BP_3"/>
    <property type="match status" value="1"/>
</dbReference>
<gene>
    <name evidence="6" type="ORF">FX988_01221</name>
</gene>
<evidence type="ECO:0000256" key="1">
    <source>
        <dbReference type="ARBA" id="ARBA00022491"/>
    </source>
</evidence>
<dbReference type="Gene3D" id="1.10.260.40">
    <property type="entry name" value="lambda repressor-like DNA-binding domains"/>
    <property type="match status" value="1"/>
</dbReference>
<dbReference type="EMBL" id="CP047656">
    <property type="protein sequence ID" value="QHJ10999.1"/>
    <property type="molecule type" value="Genomic_DNA"/>
</dbReference>
<evidence type="ECO:0000256" key="3">
    <source>
        <dbReference type="ARBA" id="ARBA00023125"/>
    </source>
</evidence>
<dbReference type="SUPFAM" id="SSF47413">
    <property type="entry name" value="lambda repressor-like DNA-binding domains"/>
    <property type="match status" value="1"/>
</dbReference>
<dbReference type="InterPro" id="IPR010982">
    <property type="entry name" value="Lambda_DNA-bd_dom_sf"/>
</dbReference>
<dbReference type="InterPro" id="IPR046335">
    <property type="entry name" value="LacI/GalR-like_sensor"/>
</dbReference>
<dbReference type="GO" id="GO:0003700">
    <property type="term" value="F:DNA-binding transcription factor activity"/>
    <property type="evidence" value="ECO:0007669"/>
    <property type="project" value="TreeGrafter"/>
</dbReference>
<evidence type="ECO:0000313" key="6">
    <source>
        <dbReference type="EMBL" id="QHJ10999.1"/>
    </source>
</evidence>
<accession>A0A857JG40</accession>
<dbReference type="OrthoDB" id="5681588at2"/>
<reference evidence="6 7" key="1">
    <citation type="submission" date="2019-12" db="EMBL/GenBank/DDBJ databases">
        <title>Genome sequencing and assembly of endphytes of Porphyra tenera.</title>
        <authorList>
            <person name="Park J.M."/>
            <person name="Shin R."/>
            <person name="Jo S.H."/>
        </authorList>
    </citation>
    <scope>NUCLEOTIDE SEQUENCE [LARGE SCALE GENOMIC DNA]</scope>
    <source>
        <strain evidence="6 7">GPM4</strain>
    </source>
</reference>
<keyword evidence="3" id="KW-0238">DNA-binding</keyword>
<dbReference type="PROSITE" id="PS50932">
    <property type="entry name" value="HTH_LACI_2"/>
    <property type="match status" value="1"/>
</dbReference>
<sequence length="331" mass="36899">MAVTTRKRATLKEVAQAAGVSIASVSNVLNERGYVGEKARNRILDAIEHLGYRQNRAAKSLKTGEFPLIGVVLPNVSNLFYTSLVESLMDECRKYKMAICLLSTKDKAEGELECVDYLLSHDVMGIIWCAPLTDEVEIEAKIRDFPTVFIGRELEKYDCIVADDYQGGYELGKLGLSRGHSKIGVVTGPLERDIVKKRQAGLEAAIKGRAEIIWQYQSDFSNITPENIIATIMRCEATLVVMPNDFSAINLMKILTERGVRIPQDVSFVGYDNSDLCEYIQPSLTSVGQPRQSIAEEAIQCLIERTKTPDKPSRTIVKPIQVEVRDSVKYC</sequence>
<dbReference type="SUPFAM" id="SSF53822">
    <property type="entry name" value="Periplasmic binding protein-like I"/>
    <property type="match status" value="1"/>
</dbReference>
<keyword evidence="2" id="KW-0805">Transcription regulation</keyword>
<evidence type="ECO:0000256" key="4">
    <source>
        <dbReference type="ARBA" id="ARBA00023163"/>
    </source>
</evidence>
<dbReference type="SMART" id="SM00354">
    <property type="entry name" value="HTH_LACI"/>
    <property type="match status" value="1"/>
</dbReference>
<dbReference type="PROSITE" id="PS00356">
    <property type="entry name" value="HTH_LACI_1"/>
    <property type="match status" value="1"/>
</dbReference>
<dbReference type="PANTHER" id="PTHR30146">
    <property type="entry name" value="LACI-RELATED TRANSCRIPTIONAL REPRESSOR"/>
    <property type="match status" value="1"/>
</dbReference>
<dbReference type="CDD" id="cd01392">
    <property type="entry name" value="HTH_LacI"/>
    <property type="match status" value="1"/>
</dbReference>
<keyword evidence="4" id="KW-0804">Transcription</keyword>